<dbReference type="GO" id="GO:0016651">
    <property type="term" value="F:oxidoreductase activity, acting on NAD(P)H"/>
    <property type="evidence" value="ECO:0007669"/>
    <property type="project" value="InterPro"/>
</dbReference>
<accession>A0A0C4DJJ5</accession>
<reference evidence="4" key="1">
    <citation type="journal article" date="2012" name="Mol. Plant Microbe Interact.">
        <title>A highly conserved effector in Fusarium oxysporum is required for full virulence on Arabidopsis.</title>
        <authorList>
            <person name="Thatcher L.F."/>
            <person name="Gardiner D.M."/>
            <person name="Kazan K."/>
            <person name="Manners J."/>
        </authorList>
    </citation>
    <scope>NUCLEOTIDE SEQUENCE [LARGE SCALE GENOMIC DNA]</scope>
    <source>
        <strain evidence="4">Fo5176</strain>
    </source>
</reference>
<dbReference type="EnsemblFungi" id="FOXG_17646T0">
    <property type="protein sequence ID" value="FOXG_17646P0"/>
    <property type="gene ID" value="FOXG_17646"/>
</dbReference>
<organism evidence="3 4">
    <name type="scientific">Fusarium oxysporum (strain Fo5176)</name>
    <name type="common">Fusarium vascular wilt</name>
    <dbReference type="NCBI Taxonomy" id="660025"/>
    <lineage>
        <taxon>Eukaryota</taxon>
        <taxon>Fungi</taxon>
        <taxon>Dikarya</taxon>
        <taxon>Ascomycota</taxon>
        <taxon>Pezizomycotina</taxon>
        <taxon>Sordariomycetes</taxon>
        <taxon>Hypocreomycetidae</taxon>
        <taxon>Hypocreales</taxon>
        <taxon>Nectriaceae</taxon>
        <taxon>Fusarium</taxon>
        <taxon>Fusarium oxysporum species complex</taxon>
    </lineage>
</organism>
<dbReference type="InterPro" id="IPR011032">
    <property type="entry name" value="GroES-like_sf"/>
</dbReference>
<dbReference type="PANTHER" id="PTHR45348:SF2">
    <property type="entry name" value="ZINC-TYPE ALCOHOL DEHYDROGENASE-LIKE PROTEIN C2E1P3.01"/>
    <property type="match status" value="1"/>
</dbReference>
<dbReference type="Gene3D" id="3.90.180.10">
    <property type="entry name" value="Medium-chain alcohol dehydrogenases, catalytic domain"/>
    <property type="match status" value="1"/>
</dbReference>
<dbReference type="AlphaFoldDB" id="A0A0C4DJJ5"/>
<name>A0A0C4DJJ5_FUSOF</name>
<dbReference type="InterPro" id="IPR047122">
    <property type="entry name" value="Trans-enoyl_RdTase-like"/>
</dbReference>
<evidence type="ECO:0000256" key="1">
    <source>
        <dbReference type="ARBA" id="ARBA00008072"/>
    </source>
</evidence>
<comment type="similarity">
    <text evidence="1">Belongs to the zinc-containing alcohol dehydrogenase family.</text>
</comment>
<proteinExistence type="inferred from homology"/>
<dbReference type="SUPFAM" id="SSF50129">
    <property type="entry name" value="GroES-like"/>
    <property type="match status" value="1"/>
</dbReference>
<dbReference type="PANTHER" id="PTHR45348">
    <property type="entry name" value="HYPOTHETICAL OXIDOREDUCTASE (EUROFUNG)"/>
    <property type="match status" value="1"/>
</dbReference>
<reference evidence="3" key="2">
    <citation type="submission" date="2025-08" db="UniProtKB">
        <authorList>
            <consortium name="EnsemblFungi"/>
        </authorList>
    </citation>
    <scope>IDENTIFICATION</scope>
    <source>
        <strain evidence="3">4287 / CBS 123668 / FGSC 9935 / NRRL 34936</strain>
    </source>
</reference>
<protein>
    <submittedName>
        <fullName evidence="3">Uncharacterized protein</fullName>
    </submittedName>
</protein>
<dbReference type="Gene3D" id="3.40.50.720">
    <property type="entry name" value="NAD(P)-binding Rossmann-like Domain"/>
    <property type="match status" value="1"/>
</dbReference>
<evidence type="ECO:0000256" key="2">
    <source>
        <dbReference type="ARBA" id="ARBA00023002"/>
    </source>
</evidence>
<keyword evidence="2" id="KW-0560">Oxidoreductase</keyword>
<dbReference type="Proteomes" id="UP000002489">
    <property type="component" value="Unassembled WGS sequence"/>
</dbReference>
<sequence length="164" mass="17786">MPTNQAVWIKGPKAYPLELGPAPFPTPRPGEVVIRPQGYALVRIPLLSNVPATNGHPNFRTQLNGRFSYIEDLGDGVTHLRKGQRVIGYCIGLGLNNPVFGAFQLYPTLFASLVCLILDNIGFNDAVMLPLTITTAAVSLYYPSYLNLALPSLNPQPSGKVILV</sequence>
<evidence type="ECO:0000313" key="3">
    <source>
        <dbReference type="EnsemblFungi" id="FOXG_17646P0"/>
    </source>
</evidence>
<evidence type="ECO:0000313" key="4">
    <source>
        <dbReference type="Proteomes" id="UP000002489"/>
    </source>
</evidence>